<comment type="caution">
    <text evidence="5">The sequence shown here is derived from an EMBL/GenBank/DDBJ whole genome shotgun (WGS) entry which is preliminary data.</text>
</comment>
<feature type="domain" description="NACHT" evidence="3">
    <location>
        <begin position="238"/>
        <end position="571"/>
    </location>
</feature>
<dbReference type="EMBL" id="JAAGNA010001013">
    <property type="protein sequence ID" value="NEC52648.1"/>
    <property type="molecule type" value="Genomic_DNA"/>
</dbReference>
<evidence type="ECO:0000313" key="5">
    <source>
        <dbReference type="EMBL" id="NEC52648.1"/>
    </source>
</evidence>
<dbReference type="SUPFAM" id="SSF52540">
    <property type="entry name" value="P-loop containing nucleoside triphosphate hydrolases"/>
    <property type="match status" value="1"/>
</dbReference>
<evidence type="ECO:0000256" key="1">
    <source>
        <dbReference type="ARBA" id="ARBA00022741"/>
    </source>
</evidence>
<reference evidence="5 6" key="1">
    <citation type="submission" date="2020-01" db="EMBL/GenBank/DDBJ databases">
        <title>Insect and environment-associated Actinomycetes.</title>
        <authorList>
            <person name="Currrie C."/>
            <person name="Chevrette M."/>
            <person name="Carlson C."/>
            <person name="Stubbendieck R."/>
            <person name="Wendt-Pienkowski E."/>
        </authorList>
    </citation>
    <scope>NUCLEOTIDE SEQUENCE [LARGE SCALE GENOMIC DNA]</scope>
    <source>
        <strain evidence="5 6">SID8189</strain>
    </source>
</reference>
<dbReference type="InterPro" id="IPR027417">
    <property type="entry name" value="P-loop_NTPase"/>
</dbReference>
<evidence type="ECO:0000259" key="3">
    <source>
        <dbReference type="PROSITE" id="PS50837"/>
    </source>
</evidence>
<feature type="domain" description="Aminoacyl-transfer RNA synthetases class-II family profile" evidence="4">
    <location>
        <begin position="156"/>
        <end position="450"/>
    </location>
</feature>
<dbReference type="Gene3D" id="3.80.10.10">
    <property type="entry name" value="Ribonuclease Inhibitor"/>
    <property type="match status" value="1"/>
</dbReference>
<organism evidence="5 6">
    <name type="scientific">Actinospica acidiphila</name>
    <dbReference type="NCBI Taxonomy" id="304899"/>
    <lineage>
        <taxon>Bacteria</taxon>
        <taxon>Bacillati</taxon>
        <taxon>Actinomycetota</taxon>
        <taxon>Actinomycetes</taxon>
        <taxon>Catenulisporales</taxon>
        <taxon>Actinospicaceae</taxon>
        <taxon>Actinospica</taxon>
    </lineage>
</organism>
<evidence type="ECO:0000259" key="4">
    <source>
        <dbReference type="PROSITE" id="PS50862"/>
    </source>
</evidence>
<dbReference type="Pfam" id="PF05729">
    <property type="entry name" value="NACHT"/>
    <property type="match status" value="1"/>
</dbReference>
<proteinExistence type="predicted"/>
<evidence type="ECO:0000256" key="2">
    <source>
        <dbReference type="ARBA" id="ARBA00022840"/>
    </source>
</evidence>
<keyword evidence="2" id="KW-0067">ATP-binding</keyword>
<dbReference type="Gene3D" id="3.40.50.300">
    <property type="entry name" value="P-loop containing nucleotide triphosphate hydrolases"/>
    <property type="match status" value="1"/>
</dbReference>
<dbReference type="InterPro" id="IPR007111">
    <property type="entry name" value="NACHT_NTPase"/>
</dbReference>
<dbReference type="InterPro" id="IPR032675">
    <property type="entry name" value="LRR_dom_sf"/>
</dbReference>
<dbReference type="PROSITE" id="PS50837">
    <property type="entry name" value="NACHT"/>
    <property type="match status" value="1"/>
</dbReference>
<dbReference type="GO" id="GO:0005524">
    <property type="term" value="F:ATP binding"/>
    <property type="evidence" value="ECO:0007669"/>
    <property type="project" value="UniProtKB-KW"/>
</dbReference>
<dbReference type="SUPFAM" id="SSF52058">
    <property type="entry name" value="L domain-like"/>
    <property type="match status" value="1"/>
</dbReference>
<dbReference type="PANTHER" id="PTHR46844:SF1">
    <property type="entry name" value="SLR5058 PROTEIN"/>
    <property type="match status" value="1"/>
</dbReference>
<dbReference type="Proteomes" id="UP000471745">
    <property type="component" value="Unassembled WGS sequence"/>
</dbReference>
<protein>
    <submittedName>
        <fullName evidence="5">NACHT domain-containing protein</fullName>
    </submittedName>
</protein>
<sequence>MVWYSAELDAALLLAERSVLSADRVAVLGSIRLGELATESPLPHCEIIGFPEVQRYGADGRLDLDQYTGTVLPVAGRIRGDLTCALDLPPATERGDDSSPLAGLSGSPLFAGPVLLGLVKEIQKERNHQRVTAVAMAHLMADQRFSDQFRRLCASFRCERVTDFHREDLRYEPDYANAISARYRKTEIFGLEELGRNESTWDLETAYLTLEAESSIRPKTRLPGPGPQRINDLLADRPRILLRGEAGAGKTTLVWWLAAHTSAGTLGPELADLNHLVPFVVPLRSIRAQGRPFPKPAELPLAAELQVDYPPDGWARRVLESGRGLLLVDGLDEVPRKDRADAANWLSEVLHRYPQTRCMVTVRPLAVEESWLTEEGFEELRLLPMRDPDIQKFVAAWHRAAVGCRDELVGLERDLNQQLARNSALRDLARTPLLCAVICALHHRNRGLLPDSRWALYRSALAMLLGSRDKQRQIGAAEGITLGVEEQQQLLQRIAVWLVRGGQTQLSHEDAIEQITLALKGMARVRKNATPEQLLIHLLNRSGLLQERSRDAIQFIHRTFQDYLAAKEFRESGSLNEMLRHASEEEWQDVIRLVAGHCDRGQTQKIVENLIAQGDAAEDPENRADLYVLAAHCAFESAYFEDLDDVEERLGRLMPPGPEGIDRLVSLGPDVLPLLPGPEGLDKDAAARVVQTAAGVAGREAMDIMRRFTAREEAIVRFRLALSWGKFSIGEYAREVLSRISLKAIPLNVNSLEKLAHLRDLGQLGPLTLRGLLPPAAMATELPEGSVRELSLVSNPSVVNFTFLARQQNLHTLKVTGCPRVTDLSALAALPLRRISLDAEALPPTVLDSISSIETLEHLSLEPLPYACLDALPRSHPGVKHLVLHVLQPVPLDSLPEWQGLHSLHLRGPVNIFNALRLVQELPQLEDLGVELRRIPDLALVRPLPHISKLSLTKVEDPSNLGRIVETFPALRHLRLTLRAAGGPHFPPGESVDLMPLADLPDLKMLVRVPSNVRLLGGDCFGNRLEVLKGNSLDRRVRARTVPRARARRPQDETVG</sequence>
<accession>A0A9X5CQZ8</accession>
<dbReference type="InterPro" id="IPR006195">
    <property type="entry name" value="aa-tRNA-synth_II"/>
</dbReference>
<keyword evidence="1" id="KW-0547">Nucleotide-binding</keyword>
<dbReference type="PANTHER" id="PTHR46844">
    <property type="entry name" value="SLR5058 PROTEIN"/>
    <property type="match status" value="1"/>
</dbReference>
<dbReference type="AlphaFoldDB" id="A0A9X5CQZ8"/>
<evidence type="ECO:0000313" key="6">
    <source>
        <dbReference type="Proteomes" id="UP000471745"/>
    </source>
</evidence>
<name>A0A9X5CQZ8_9ACTN</name>
<dbReference type="PROSITE" id="PS50862">
    <property type="entry name" value="AA_TRNA_LIGASE_II"/>
    <property type="match status" value="1"/>
</dbReference>
<gene>
    <name evidence="5" type="ORF">G3I18_29455</name>
</gene>
<keyword evidence="6" id="KW-1185">Reference proteome</keyword>
<dbReference type="RefSeq" id="WP_163091152.1">
    <property type="nucleotide sequence ID" value="NZ_JAAGNA010001013.1"/>
</dbReference>